<evidence type="ECO:0000313" key="3">
    <source>
        <dbReference type="Proteomes" id="UP000029227"/>
    </source>
</evidence>
<protein>
    <submittedName>
        <fullName evidence="2">Exported protein</fullName>
    </submittedName>
</protein>
<evidence type="ECO:0000313" key="2">
    <source>
        <dbReference type="EMBL" id="GAL06144.1"/>
    </source>
</evidence>
<sequence length="551" mass="60061">MFTPVAMTTALLGYGVNLDLTPYRTEISDWLTTHLDRTTQIQGDIHLTLSFQPAISLNGVTIANTDAFNWQPLVSSGKLEAQIALLPLLHHTIALEHLALEDIAVYLGKDAQGDANWLVKPLVKPQLNAQAQANELAATDSPAFTLALSNPISAKNLSLVYDDQQQRQYIDTYLQELHLAPVDSLDAVNSGASLSNDVSNTQWQLTANGEAIGQSYTLDLVGDLDSLINQQRGHVKMDGDFAGAHIAINADVQPPSQGQTQADVALTWQDTRPLASLLGLDIKYIAPLNITTRLHVSADTLSINDLHIDSPVTQGSGQLDIALGQHNTIDGHLALKQIDLRPWLAPQPQMMMRAFGAPPQPSPLQQALDQWLNKTSTSLSVTIDEILGLGTPVENLSLGIEGDEGCYLPGDCRYRQCPVSRRSHAGCHPMVIPFEHHSGREQFTARRNGTLANRDPQRARHLDRAQLSVTTEGTKLSEWLDNSQLALAMDKAEVTWGYGAQLSIDKARLNAGLHVPFHSNIQGQLMGVPVNIDAQAGNLQDIMLERDWPAA</sequence>
<dbReference type="InterPro" id="IPR007844">
    <property type="entry name" value="AsmA"/>
</dbReference>
<proteinExistence type="predicted"/>
<dbReference type="GO" id="GO:0005886">
    <property type="term" value="C:plasma membrane"/>
    <property type="evidence" value="ECO:0007669"/>
    <property type="project" value="TreeGrafter"/>
</dbReference>
<gene>
    <name evidence="2" type="ORF">JCM19237_1789</name>
</gene>
<dbReference type="PANTHER" id="PTHR30441:SF8">
    <property type="entry name" value="DUF748 DOMAIN-CONTAINING PROTEIN"/>
    <property type="match status" value="1"/>
</dbReference>
<feature type="domain" description="AsmA" evidence="1">
    <location>
        <begin position="19"/>
        <end position="210"/>
    </location>
</feature>
<dbReference type="AlphaFoldDB" id="A0A090QWA1"/>
<name>A0A090QWA1_9GAMM</name>
<accession>A0A090QWA1</accession>
<dbReference type="Pfam" id="PF05170">
    <property type="entry name" value="AsmA"/>
    <property type="match status" value="1"/>
</dbReference>
<organism evidence="2 3">
    <name type="scientific">Photobacterium aphoticum</name>
    <dbReference type="NCBI Taxonomy" id="754436"/>
    <lineage>
        <taxon>Bacteria</taxon>
        <taxon>Pseudomonadati</taxon>
        <taxon>Pseudomonadota</taxon>
        <taxon>Gammaproteobacteria</taxon>
        <taxon>Vibrionales</taxon>
        <taxon>Vibrionaceae</taxon>
        <taxon>Photobacterium</taxon>
    </lineage>
</organism>
<reference evidence="2 3" key="1">
    <citation type="journal article" date="2014" name="Genome Announc.">
        <title>Draft Genome Sequences of Two Vibrionaceae Species, Vibrio ponticus C121 and Photobacterium aphoticum C119, Isolated as Coral Reef Microbiota.</title>
        <authorList>
            <person name="Al-saari N."/>
            <person name="Meirelles P.M."/>
            <person name="Mino S."/>
            <person name="Suda W."/>
            <person name="Oshima K."/>
            <person name="Hattori M."/>
            <person name="Ohkuma M."/>
            <person name="Thompson F.L."/>
            <person name="Gomez-Gil B."/>
            <person name="Sawabe T."/>
            <person name="Sawabe T."/>
        </authorList>
    </citation>
    <scope>NUCLEOTIDE SEQUENCE [LARGE SCALE GENOMIC DNA]</scope>
    <source>
        <strain evidence="2 3">JCM 19237</strain>
    </source>
</reference>
<dbReference type="GO" id="GO:0090313">
    <property type="term" value="P:regulation of protein targeting to membrane"/>
    <property type="evidence" value="ECO:0007669"/>
    <property type="project" value="TreeGrafter"/>
</dbReference>
<dbReference type="InterPro" id="IPR052894">
    <property type="entry name" value="AsmA-related"/>
</dbReference>
<dbReference type="EMBL" id="BBMN01000010">
    <property type="protein sequence ID" value="GAL06144.1"/>
    <property type="molecule type" value="Genomic_DNA"/>
</dbReference>
<dbReference type="PANTHER" id="PTHR30441">
    <property type="entry name" value="DUF748 DOMAIN-CONTAINING PROTEIN"/>
    <property type="match status" value="1"/>
</dbReference>
<dbReference type="eggNOG" id="COG2982">
    <property type="taxonomic scope" value="Bacteria"/>
</dbReference>
<evidence type="ECO:0000259" key="1">
    <source>
        <dbReference type="Pfam" id="PF05170"/>
    </source>
</evidence>
<dbReference type="STRING" id="754436.JCM19237_1789"/>
<dbReference type="Proteomes" id="UP000029227">
    <property type="component" value="Unassembled WGS sequence"/>
</dbReference>
<comment type="caution">
    <text evidence="2">The sequence shown here is derived from an EMBL/GenBank/DDBJ whole genome shotgun (WGS) entry which is preliminary data.</text>
</comment>